<name>A0A5B7KGZ9_PORTR</name>
<dbReference type="EMBL" id="VSRR010149343">
    <property type="protein sequence ID" value="MPD06086.1"/>
    <property type="molecule type" value="Genomic_DNA"/>
</dbReference>
<dbReference type="AlphaFoldDB" id="A0A5B7KGZ9"/>
<accession>A0A5B7KGZ9</accession>
<evidence type="ECO:0000313" key="2">
    <source>
        <dbReference type="EMBL" id="MPD06086.1"/>
    </source>
</evidence>
<feature type="compositionally biased region" description="Polar residues" evidence="1">
    <location>
        <begin position="40"/>
        <end position="49"/>
    </location>
</feature>
<reference evidence="2 3" key="1">
    <citation type="submission" date="2019-05" db="EMBL/GenBank/DDBJ databases">
        <title>Another draft genome of Portunus trituberculatus and its Hox gene families provides insights of decapod evolution.</title>
        <authorList>
            <person name="Jeong J.-H."/>
            <person name="Song I."/>
            <person name="Kim S."/>
            <person name="Choi T."/>
            <person name="Kim D."/>
            <person name="Ryu S."/>
            <person name="Kim W."/>
        </authorList>
    </citation>
    <scope>NUCLEOTIDE SEQUENCE [LARGE SCALE GENOMIC DNA]</scope>
    <source>
        <tissue evidence="2">Muscle</tissue>
    </source>
</reference>
<protein>
    <submittedName>
        <fullName evidence="2">Uncharacterized protein</fullName>
    </submittedName>
</protein>
<evidence type="ECO:0000256" key="1">
    <source>
        <dbReference type="SAM" id="MobiDB-lite"/>
    </source>
</evidence>
<dbReference type="Proteomes" id="UP000324222">
    <property type="component" value="Unassembled WGS sequence"/>
</dbReference>
<comment type="caution">
    <text evidence="2">The sequence shown here is derived from an EMBL/GenBank/DDBJ whole genome shotgun (WGS) entry which is preliminary data.</text>
</comment>
<keyword evidence="3" id="KW-1185">Reference proteome</keyword>
<gene>
    <name evidence="2" type="ORF">E2C01_101871</name>
</gene>
<organism evidence="2 3">
    <name type="scientific">Portunus trituberculatus</name>
    <name type="common">Swimming crab</name>
    <name type="synonym">Neptunus trituberculatus</name>
    <dbReference type="NCBI Taxonomy" id="210409"/>
    <lineage>
        <taxon>Eukaryota</taxon>
        <taxon>Metazoa</taxon>
        <taxon>Ecdysozoa</taxon>
        <taxon>Arthropoda</taxon>
        <taxon>Crustacea</taxon>
        <taxon>Multicrustacea</taxon>
        <taxon>Malacostraca</taxon>
        <taxon>Eumalacostraca</taxon>
        <taxon>Eucarida</taxon>
        <taxon>Decapoda</taxon>
        <taxon>Pleocyemata</taxon>
        <taxon>Brachyura</taxon>
        <taxon>Eubrachyura</taxon>
        <taxon>Portunoidea</taxon>
        <taxon>Portunidae</taxon>
        <taxon>Portuninae</taxon>
        <taxon>Portunus</taxon>
    </lineage>
</organism>
<proteinExistence type="predicted"/>
<feature type="region of interest" description="Disordered" evidence="1">
    <location>
        <begin position="30"/>
        <end position="78"/>
    </location>
</feature>
<sequence length="78" mass="8750">MTQRHRIQMETKTKTMTRKSGISNVLWLKKRHSKEHSAMSDISSQTGDMSQRAAPRHPNTARQKPVVVLSPPALLSAS</sequence>
<evidence type="ECO:0000313" key="3">
    <source>
        <dbReference type="Proteomes" id="UP000324222"/>
    </source>
</evidence>